<keyword evidence="1" id="KW-0472">Membrane</keyword>
<sequence>MNIIYLIIIAFISYPLISYPPFYTSSIVYVCLFVFIFYSSSIIIYQSSFIIFTVSCIFSA</sequence>
<gene>
    <name evidence="2" type="ORF">BCR42DRAFT_43072</name>
</gene>
<keyword evidence="1" id="KW-1133">Transmembrane helix</keyword>
<dbReference type="EMBL" id="MCGE01000012">
    <property type="protein sequence ID" value="ORZ15801.1"/>
    <property type="molecule type" value="Genomic_DNA"/>
</dbReference>
<proteinExistence type="predicted"/>
<feature type="transmembrane region" description="Helical" evidence="1">
    <location>
        <begin position="5"/>
        <end position="21"/>
    </location>
</feature>
<accession>A0A1X2IG82</accession>
<evidence type="ECO:0000313" key="2">
    <source>
        <dbReference type="EMBL" id="ORZ15801.1"/>
    </source>
</evidence>
<reference evidence="2 3" key="1">
    <citation type="submission" date="2016-07" db="EMBL/GenBank/DDBJ databases">
        <title>Pervasive Adenine N6-methylation of Active Genes in Fungi.</title>
        <authorList>
            <consortium name="DOE Joint Genome Institute"/>
            <person name="Mondo S.J."/>
            <person name="Dannebaum R.O."/>
            <person name="Kuo R.C."/>
            <person name="Labutti K."/>
            <person name="Haridas S."/>
            <person name="Kuo A."/>
            <person name="Salamov A."/>
            <person name="Ahrendt S.R."/>
            <person name="Lipzen A."/>
            <person name="Sullivan W."/>
            <person name="Andreopoulos W.B."/>
            <person name="Clum A."/>
            <person name="Lindquist E."/>
            <person name="Daum C."/>
            <person name="Ramamoorthy G.K."/>
            <person name="Gryganskyi A."/>
            <person name="Culley D."/>
            <person name="Magnuson J.K."/>
            <person name="James T.Y."/>
            <person name="O'Malley M.A."/>
            <person name="Stajich J.E."/>
            <person name="Spatafora J.W."/>
            <person name="Visel A."/>
            <person name="Grigoriev I.V."/>
        </authorList>
    </citation>
    <scope>NUCLEOTIDE SEQUENCE [LARGE SCALE GENOMIC DNA]</scope>
    <source>
        <strain evidence="2 3">NRRL 1336</strain>
    </source>
</reference>
<dbReference type="AlphaFoldDB" id="A0A1X2IG82"/>
<keyword evidence="3" id="KW-1185">Reference proteome</keyword>
<evidence type="ECO:0000313" key="3">
    <source>
        <dbReference type="Proteomes" id="UP000193560"/>
    </source>
</evidence>
<comment type="caution">
    <text evidence="2">The sequence shown here is derived from an EMBL/GenBank/DDBJ whole genome shotgun (WGS) entry which is preliminary data.</text>
</comment>
<keyword evidence="1" id="KW-0812">Transmembrane</keyword>
<dbReference type="Proteomes" id="UP000193560">
    <property type="component" value="Unassembled WGS sequence"/>
</dbReference>
<organism evidence="2 3">
    <name type="scientific">Absidia repens</name>
    <dbReference type="NCBI Taxonomy" id="90262"/>
    <lineage>
        <taxon>Eukaryota</taxon>
        <taxon>Fungi</taxon>
        <taxon>Fungi incertae sedis</taxon>
        <taxon>Mucoromycota</taxon>
        <taxon>Mucoromycotina</taxon>
        <taxon>Mucoromycetes</taxon>
        <taxon>Mucorales</taxon>
        <taxon>Cunninghamellaceae</taxon>
        <taxon>Absidia</taxon>
    </lineage>
</organism>
<protein>
    <submittedName>
        <fullName evidence="2">Uncharacterized protein</fullName>
    </submittedName>
</protein>
<evidence type="ECO:0000256" key="1">
    <source>
        <dbReference type="SAM" id="Phobius"/>
    </source>
</evidence>
<name>A0A1X2IG82_9FUNG</name>
<feature type="transmembrane region" description="Helical" evidence="1">
    <location>
        <begin position="27"/>
        <end position="58"/>
    </location>
</feature>